<dbReference type="Pfam" id="PF04424">
    <property type="entry name" value="MINDY_DUB"/>
    <property type="match status" value="1"/>
</dbReference>
<feature type="compositionally biased region" description="Polar residues" evidence="1">
    <location>
        <begin position="319"/>
        <end position="328"/>
    </location>
</feature>
<dbReference type="AlphaFoldDB" id="A0A1V2KZW3"/>
<dbReference type="GO" id="GO:0005829">
    <property type="term" value="C:cytosol"/>
    <property type="evidence" value="ECO:0007669"/>
    <property type="project" value="TreeGrafter"/>
</dbReference>
<feature type="domain" description="MINDY deubiquitinase" evidence="2">
    <location>
        <begin position="4"/>
        <end position="265"/>
    </location>
</feature>
<dbReference type="InterPro" id="IPR007518">
    <property type="entry name" value="MINDY"/>
</dbReference>
<dbReference type="PANTHER" id="PTHR18063">
    <property type="entry name" value="NF-E2 INDUCIBLE PROTEIN"/>
    <property type="match status" value="1"/>
</dbReference>
<feature type="compositionally biased region" description="Basic residues" evidence="1">
    <location>
        <begin position="331"/>
        <end position="347"/>
    </location>
</feature>
<dbReference type="InterPro" id="IPR033979">
    <property type="entry name" value="MINDY_domain"/>
</dbReference>
<keyword evidence="4" id="KW-1185">Reference proteome</keyword>
<evidence type="ECO:0000313" key="4">
    <source>
        <dbReference type="Proteomes" id="UP000189513"/>
    </source>
</evidence>
<comment type="caution">
    <text evidence="3">The sequence shown here is derived from an EMBL/GenBank/DDBJ whole genome shotgun (WGS) entry which is preliminary data.</text>
</comment>
<evidence type="ECO:0000313" key="3">
    <source>
        <dbReference type="EMBL" id="ONH65094.1"/>
    </source>
</evidence>
<organism evidence="3 4">
    <name type="scientific">Cyberlindnera fabianii</name>
    <name type="common">Yeast</name>
    <name type="synonym">Hansenula fabianii</name>
    <dbReference type="NCBI Taxonomy" id="36022"/>
    <lineage>
        <taxon>Eukaryota</taxon>
        <taxon>Fungi</taxon>
        <taxon>Dikarya</taxon>
        <taxon>Ascomycota</taxon>
        <taxon>Saccharomycotina</taxon>
        <taxon>Saccharomycetes</taxon>
        <taxon>Phaffomycetales</taxon>
        <taxon>Phaffomycetaceae</taxon>
        <taxon>Cyberlindnera</taxon>
    </lineage>
</organism>
<gene>
    <name evidence="3" type="ORF">BON22_5065</name>
</gene>
<protein>
    <submittedName>
        <fullName evidence="3">Protein FAM63A</fullName>
    </submittedName>
</protein>
<dbReference type="GO" id="GO:0071944">
    <property type="term" value="C:cell periphery"/>
    <property type="evidence" value="ECO:0007669"/>
    <property type="project" value="TreeGrafter"/>
</dbReference>
<dbReference type="EMBL" id="MPUK01000013">
    <property type="protein sequence ID" value="ONH65094.1"/>
    <property type="molecule type" value="Genomic_DNA"/>
</dbReference>
<evidence type="ECO:0000259" key="2">
    <source>
        <dbReference type="Pfam" id="PF04424"/>
    </source>
</evidence>
<sequence>MSTEYRTKAIQYDGVRNILTQNANGPCALLALINTLLLTCNATSPPEVHTLVALVNSEDTVTLDTLTQCLRDIALANAKIFQLSADDVNKTLSLLPTLHEGANINPRFDGGFEESDELVLFRVFNVGMVHGWVISPEDAEFDAVMKYKSYEAAQNVLIEAYDVDNKSTKDAVDLEILDDSSKIKHFFARTATQLTDYGLQALKGHLTDGQILVFFRNNHFNTIIKTENDIYQLVTDQGFFDKSQYVWESLLSINGANNSFFTGRFSPLLEDSSNPFDDGGDEHMDDDRRLAMMMQEEEDQRAASAIQRQYQRRGRGDQSNDTSRNQGVTKKEKKQKKDKKGKKCIVM</sequence>
<dbReference type="GO" id="GO:0016807">
    <property type="term" value="F:cysteine-type carboxypeptidase activity"/>
    <property type="evidence" value="ECO:0007669"/>
    <property type="project" value="TreeGrafter"/>
</dbReference>
<accession>A0A1V2KZW3</accession>
<proteinExistence type="predicted"/>
<evidence type="ECO:0000256" key="1">
    <source>
        <dbReference type="SAM" id="MobiDB-lite"/>
    </source>
</evidence>
<dbReference type="Proteomes" id="UP000189513">
    <property type="component" value="Unassembled WGS sequence"/>
</dbReference>
<dbReference type="PANTHER" id="PTHR18063:SF6">
    <property type="entry name" value="UBIQUITIN CARBOXYL-TERMINAL HYDROLASE"/>
    <property type="match status" value="1"/>
</dbReference>
<dbReference type="GO" id="GO:1990380">
    <property type="term" value="F:K48-linked deubiquitinase activity"/>
    <property type="evidence" value="ECO:0007669"/>
    <property type="project" value="InterPro"/>
</dbReference>
<dbReference type="OMA" id="GVEMSIF"/>
<dbReference type="GO" id="GO:0004843">
    <property type="term" value="F:cysteine-type deubiquitinase activity"/>
    <property type="evidence" value="ECO:0007669"/>
    <property type="project" value="InterPro"/>
</dbReference>
<dbReference type="VEuPathDB" id="FungiDB:BON22_5065"/>
<reference evidence="4" key="1">
    <citation type="journal article" date="2017" name="Genome Announc.">
        <title>Genome sequences of Cyberlindnera fabianii 65, Pichia kudriavzevii 129, and Saccharomyces cerevisiae 131 isolated from fermented masau fruits in Zimbabwe.</title>
        <authorList>
            <person name="van Rijswijck I.M.H."/>
            <person name="Derks M.F.L."/>
            <person name="Abee T."/>
            <person name="de Ridder D."/>
            <person name="Smid E.J."/>
        </authorList>
    </citation>
    <scope>NUCLEOTIDE SEQUENCE [LARGE SCALE GENOMIC DNA]</scope>
    <source>
        <strain evidence="4">65</strain>
    </source>
</reference>
<name>A0A1V2KZW3_CYBFA</name>
<feature type="region of interest" description="Disordered" evidence="1">
    <location>
        <begin position="294"/>
        <end position="347"/>
    </location>
</feature>
<dbReference type="STRING" id="36022.A0A1V2KZW3"/>
<dbReference type="GO" id="GO:0071108">
    <property type="term" value="P:protein K48-linked deubiquitination"/>
    <property type="evidence" value="ECO:0007669"/>
    <property type="project" value="TreeGrafter"/>
</dbReference>